<reference evidence="1 2" key="1">
    <citation type="journal article" date="2018" name="New Phytol.">
        <title>Phylogenomics of Endogonaceae and evolution of mycorrhizas within Mucoromycota.</title>
        <authorList>
            <person name="Chang Y."/>
            <person name="Desiro A."/>
            <person name="Na H."/>
            <person name="Sandor L."/>
            <person name="Lipzen A."/>
            <person name="Clum A."/>
            <person name="Barry K."/>
            <person name="Grigoriev I.V."/>
            <person name="Martin F.M."/>
            <person name="Stajich J.E."/>
            <person name="Smith M.E."/>
            <person name="Bonito G."/>
            <person name="Spatafora J.W."/>
        </authorList>
    </citation>
    <scope>NUCLEOTIDE SEQUENCE [LARGE SCALE GENOMIC DNA]</scope>
    <source>
        <strain evidence="1 2">AD002</strain>
    </source>
</reference>
<accession>A0A433PXB1</accession>
<organism evidence="1 2">
    <name type="scientific">Jimgerdemannia flammicorona</name>
    <dbReference type="NCBI Taxonomy" id="994334"/>
    <lineage>
        <taxon>Eukaryota</taxon>
        <taxon>Fungi</taxon>
        <taxon>Fungi incertae sedis</taxon>
        <taxon>Mucoromycota</taxon>
        <taxon>Mucoromycotina</taxon>
        <taxon>Endogonomycetes</taxon>
        <taxon>Endogonales</taxon>
        <taxon>Endogonaceae</taxon>
        <taxon>Jimgerdemannia</taxon>
    </lineage>
</organism>
<gene>
    <name evidence="1" type="ORF">BC938DRAFT_475271</name>
</gene>
<proteinExistence type="predicted"/>
<dbReference type="EMBL" id="RBNJ01020259">
    <property type="protein sequence ID" value="RUS22128.1"/>
    <property type="molecule type" value="Genomic_DNA"/>
</dbReference>
<dbReference type="Proteomes" id="UP000274822">
    <property type="component" value="Unassembled WGS sequence"/>
</dbReference>
<name>A0A433PXB1_9FUNG</name>
<evidence type="ECO:0000313" key="1">
    <source>
        <dbReference type="EMBL" id="RUS22128.1"/>
    </source>
</evidence>
<evidence type="ECO:0000313" key="2">
    <source>
        <dbReference type="Proteomes" id="UP000274822"/>
    </source>
</evidence>
<keyword evidence="2" id="KW-1185">Reference proteome</keyword>
<dbReference type="AlphaFoldDB" id="A0A433PXB1"/>
<comment type="caution">
    <text evidence="1">The sequence shown here is derived from an EMBL/GenBank/DDBJ whole genome shotgun (WGS) entry which is preliminary data.</text>
</comment>
<protein>
    <submittedName>
        <fullName evidence="1">Uncharacterized protein</fullName>
    </submittedName>
</protein>
<sequence>MGRWVLEERIRRWDMDHLELSFEAIRGAGARERREIELHELNLIAARDGLETGDGRLGGAFGAAGCLGRERLKLGEMEKVRGMN</sequence>